<proteinExistence type="predicted"/>
<accession>A0A834MUZ1</accession>
<dbReference type="EMBL" id="JACSDZ010000015">
    <property type="protein sequence ID" value="KAF7386190.1"/>
    <property type="molecule type" value="Genomic_DNA"/>
</dbReference>
<comment type="caution">
    <text evidence="2">The sequence shown here is derived from an EMBL/GenBank/DDBJ whole genome shotgun (WGS) entry which is preliminary data.</text>
</comment>
<name>A0A834MUZ1_VESGE</name>
<evidence type="ECO:0000313" key="2">
    <source>
        <dbReference type="EMBL" id="KAF7386190.1"/>
    </source>
</evidence>
<organism evidence="2 3">
    <name type="scientific">Vespula germanica</name>
    <name type="common">German yellow jacket</name>
    <name type="synonym">Paravespula germanica</name>
    <dbReference type="NCBI Taxonomy" id="30212"/>
    <lineage>
        <taxon>Eukaryota</taxon>
        <taxon>Metazoa</taxon>
        <taxon>Ecdysozoa</taxon>
        <taxon>Arthropoda</taxon>
        <taxon>Hexapoda</taxon>
        <taxon>Insecta</taxon>
        <taxon>Pterygota</taxon>
        <taxon>Neoptera</taxon>
        <taxon>Endopterygota</taxon>
        <taxon>Hymenoptera</taxon>
        <taxon>Apocrita</taxon>
        <taxon>Aculeata</taxon>
        <taxon>Vespoidea</taxon>
        <taxon>Vespidae</taxon>
        <taxon>Vespinae</taxon>
        <taxon>Vespula</taxon>
    </lineage>
</organism>
<sequence>MDDDGGDGVGNGNASGSGSSSGDGDTDVGWMNVPNTLLFCFSQQHRDDSSRDFRYLELLGEILMVLRDEICDV</sequence>
<dbReference type="AlphaFoldDB" id="A0A834MUZ1"/>
<evidence type="ECO:0000313" key="3">
    <source>
        <dbReference type="Proteomes" id="UP000617340"/>
    </source>
</evidence>
<protein>
    <submittedName>
        <fullName evidence="2">Uncharacterized protein</fullName>
    </submittedName>
</protein>
<feature type="compositionally biased region" description="Gly residues" evidence="1">
    <location>
        <begin position="7"/>
        <end position="21"/>
    </location>
</feature>
<feature type="region of interest" description="Disordered" evidence="1">
    <location>
        <begin position="1"/>
        <end position="28"/>
    </location>
</feature>
<gene>
    <name evidence="2" type="ORF">HZH68_013322</name>
</gene>
<reference evidence="2" key="1">
    <citation type="journal article" date="2020" name="G3 (Bethesda)">
        <title>High-Quality Assemblies for Three Invasive Social Wasps from the &lt;i&gt;Vespula&lt;/i&gt; Genus.</title>
        <authorList>
            <person name="Harrop T.W.R."/>
            <person name="Guhlin J."/>
            <person name="McLaughlin G.M."/>
            <person name="Permina E."/>
            <person name="Stockwell P."/>
            <person name="Gilligan J."/>
            <person name="Le Lec M.F."/>
            <person name="Gruber M.A.M."/>
            <person name="Quinn O."/>
            <person name="Lovegrove M."/>
            <person name="Duncan E.J."/>
            <person name="Remnant E.J."/>
            <person name="Van Eeckhoven J."/>
            <person name="Graham B."/>
            <person name="Knapp R.A."/>
            <person name="Langford K.W."/>
            <person name="Kronenberg Z."/>
            <person name="Press M.O."/>
            <person name="Eacker S.M."/>
            <person name="Wilson-Rankin E.E."/>
            <person name="Purcell J."/>
            <person name="Lester P.J."/>
            <person name="Dearden P.K."/>
        </authorList>
    </citation>
    <scope>NUCLEOTIDE SEQUENCE</scope>
    <source>
        <strain evidence="2">Linc-1</strain>
    </source>
</reference>
<evidence type="ECO:0000256" key="1">
    <source>
        <dbReference type="SAM" id="MobiDB-lite"/>
    </source>
</evidence>
<dbReference type="Proteomes" id="UP000617340">
    <property type="component" value="Unassembled WGS sequence"/>
</dbReference>
<keyword evidence="3" id="KW-1185">Reference proteome</keyword>